<sequence length="212" mass="24228">MRNLAIGKKFCLTKELPHVRHQTISKRLSSKFDLSLFYMDEKTDISTELYFEYKFYLILEGEVLIAKNRLKVGDSLVCLPMEPFCIEAIKETIFLEISINLTEEKMKNLEKGRVIELKNMIDYVDGAISNLDIASTKNMKMMLMSFDANEGLKPHSAPGDALVVPLEGRAKVMVGDEEFEIGEQEQIVFPKNIKHNVTAITKFKMMLVLVID</sequence>
<reference evidence="2 3" key="1">
    <citation type="submission" date="2020-05" db="EMBL/GenBank/DDBJ databases">
        <title>Complete genome sequencing of Campylobacter and Arcobacter type strains.</title>
        <authorList>
            <person name="Miller W.G."/>
            <person name="Yee E."/>
        </authorList>
    </citation>
    <scope>NUCLEOTIDE SEQUENCE [LARGE SCALE GENOMIC DNA]</scope>
    <source>
        <strain evidence="2 3">LMG 6451</strain>
    </source>
</reference>
<evidence type="ECO:0000313" key="3">
    <source>
        <dbReference type="Proteomes" id="UP000509722"/>
    </source>
</evidence>
<dbReference type="SUPFAM" id="SSF51182">
    <property type="entry name" value="RmlC-like cupins"/>
    <property type="match status" value="1"/>
</dbReference>
<protein>
    <submittedName>
        <fullName evidence="2">Cupin domain-containing protein</fullName>
    </submittedName>
</protein>
<dbReference type="AlphaFoldDB" id="A0AAE7EA48"/>
<name>A0AAE7EA48_9BACT</name>
<dbReference type="GeneID" id="77175774"/>
<dbReference type="RefSeq" id="WP_018713056.1">
    <property type="nucleotide sequence ID" value="NZ_CP053832.1"/>
</dbReference>
<feature type="domain" description="Cupin type-2" evidence="1">
    <location>
        <begin position="143"/>
        <end position="210"/>
    </location>
</feature>
<organism evidence="2 3">
    <name type="scientific">Campylobacter ureolyticus</name>
    <dbReference type="NCBI Taxonomy" id="827"/>
    <lineage>
        <taxon>Bacteria</taxon>
        <taxon>Pseudomonadati</taxon>
        <taxon>Campylobacterota</taxon>
        <taxon>Epsilonproteobacteria</taxon>
        <taxon>Campylobacterales</taxon>
        <taxon>Campylobacteraceae</taxon>
        <taxon>Campylobacter</taxon>
    </lineage>
</organism>
<gene>
    <name evidence="2" type="ORF">CURT_0873</name>
</gene>
<dbReference type="Gene3D" id="2.60.120.10">
    <property type="entry name" value="Jelly Rolls"/>
    <property type="match status" value="2"/>
</dbReference>
<dbReference type="PANTHER" id="PTHR37694">
    <property type="entry name" value="SLR8022 PROTEIN"/>
    <property type="match status" value="1"/>
</dbReference>
<proteinExistence type="predicted"/>
<dbReference type="InterPro" id="IPR013096">
    <property type="entry name" value="Cupin_2"/>
</dbReference>
<dbReference type="EMBL" id="CP053832">
    <property type="protein sequence ID" value="QKF84360.1"/>
    <property type="molecule type" value="Genomic_DNA"/>
</dbReference>
<accession>A0AAE7EA48</accession>
<dbReference type="Proteomes" id="UP000509722">
    <property type="component" value="Chromosome"/>
</dbReference>
<dbReference type="PANTHER" id="PTHR37694:SF1">
    <property type="entry name" value="SLR8022 PROTEIN"/>
    <property type="match status" value="1"/>
</dbReference>
<dbReference type="Pfam" id="PF07883">
    <property type="entry name" value="Cupin_2"/>
    <property type="match status" value="1"/>
</dbReference>
<evidence type="ECO:0000259" key="1">
    <source>
        <dbReference type="Pfam" id="PF07883"/>
    </source>
</evidence>
<evidence type="ECO:0000313" key="2">
    <source>
        <dbReference type="EMBL" id="QKF84360.1"/>
    </source>
</evidence>
<dbReference type="CDD" id="cd02230">
    <property type="entry name" value="cupin_HP0902-like"/>
    <property type="match status" value="1"/>
</dbReference>
<dbReference type="InterPro" id="IPR011051">
    <property type="entry name" value="RmlC_Cupin_sf"/>
</dbReference>
<dbReference type="InterPro" id="IPR014710">
    <property type="entry name" value="RmlC-like_jellyroll"/>
</dbReference>